<dbReference type="GO" id="GO:0047631">
    <property type="term" value="F:ADP-ribose diphosphatase activity"/>
    <property type="evidence" value="ECO:0007669"/>
    <property type="project" value="InterPro"/>
</dbReference>
<sequence length="310" mass="35057">MFHIYCILAPMIKALFTSALRILCLSFTVGIFAMLVKPGIFRHIICRNSVYPRSNVQRFPVPDEFVFWAENYAEYAPPFYTAPHIGGQSWADTPLPSDGAPPQWNHNDGQVNRVSFHGDYQIKDGLPQNPIGRTGLRGRGLLGRWGPNHAADPIVTRWKRDENGKVVSSSISGKKILQMVVIQRSDNKLWAIPGGMVDPGENVSVTLKREFTEEALNFSDKGNMVEQFFQHGEHIYNGYVDDFRNTDNAWMETTALNFHDENGTKVGQLQLEAGDDATNVRWTDIDARLKLHANHVDIVKEVVIKQDAHW</sequence>
<organism evidence="3 4">
    <name type="scientific">Drosophila busckii</name>
    <name type="common">Fruit fly</name>
    <dbReference type="NCBI Taxonomy" id="30019"/>
    <lineage>
        <taxon>Eukaryota</taxon>
        <taxon>Metazoa</taxon>
        <taxon>Ecdysozoa</taxon>
        <taxon>Arthropoda</taxon>
        <taxon>Hexapoda</taxon>
        <taxon>Insecta</taxon>
        <taxon>Pterygota</taxon>
        <taxon>Neoptera</taxon>
        <taxon>Endopterygota</taxon>
        <taxon>Diptera</taxon>
        <taxon>Brachycera</taxon>
        <taxon>Muscomorpha</taxon>
        <taxon>Ephydroidea</taxon>
        <taxon>Drosophilidae</taxon>
        <taxon>Drosophila</taxon>
    </lineage>
</organism>
<dbReference type="FunFam" id="3.90.79.10:FF:000021">
    <property type="entry name" value="ADP-ribose pyrophosphatase, mitochondrial isoform X1"/>
    <property type="match status" value="1"/>
</dbReference>
<dbReference type="OrthoDB" id="9972248at2759"/>
<name>A0A0M4F0K6_DROBS</name>
<proteinExistence type="predicted"/>
<feature type="transmembrane region" description="Helical" evidence="1">
    <location>
        <begin position="12"/>
        <end position="36"/>
    </location>
</feature>
<dbReference type="Gene3D" id="3.90.79.10">
    <property type="entry name" value="Nucleoside Triphosphate Pyrophosphohydrolase"/>
    <property type="match status" value="1"/>
</dbReference>
<dbReference type="InterPro" id="IPR000086">
    <property type="entry name" value="NUDIX_hydrolase_dom"/>
</dbReference>
<accession>A0A0M4F0K6</accession>
<dbReference type="SMR" id="A0A0M4F0K6"/>
<feature type="domain" description="Nudix hydrolase" evidence="2">
    <location>
        <begin position="158"/>
        <end position="305"/>
    </location>
</feature>
<dbReference type="PROSITE" id="PS51462">
    <property type="entry name" value="NUDIX"/>
    <property type="match status" value="1"/>
</dbReference>
<dbReference type="STRING" id="30019.A0A0M4F0K6"/>
<dbReference type="Pfam" id="PF25969">
    <property type="entry name" value="NUDT9_N"/>
    <property type="match status" value="1"/>
</dbReference>
<dbReference type="Proteomes" id="UP000494163">
    <property type="component" value="Chromosome 3L"/>
</dbReference>
<dbReference type="InterPro" id="IPR015797">
    <property type="entry name" value="NUDIX_hydrolase-like_dom_sf"/>
</dbReference>
<evidence type="ECO:0000313" key="3">
    <source>
        <dbReference type="EMBL" id="ALC44687.1"/>
    </source>
</evidence>
<dbReference type="InterPro" id="IPR039989">
    <property type="entry name" value="NUDT9"/>
</dbReference>
<keyword evidence="1" id="KW-1133">Transmembrane helix</keyword>
<dbReference type="SUPFAM" id="SSF55811">
    <property type="entry name" value="Nudix"/>
    <property type="match status" value="1"/>
</dbReference>
<keyword evidence="1" id="KW-0472">Membrane</keyword>
<dbReference type="PANTHER" id="PTHR13030">
    <property type="entry name" value="NUDIX HYDROLASE"/>
    <property type="match status" value="1"/>
</dbReference>
<dbReference type="OMA" id="VQVYQGY"/>
<keyword evidence="4" id="KW-1185">Reference proteome</keyword>
<evidence type="ECO:0000256" key="1">
    <source>
        <dbReference type="SAM" id="Phobius"/>
    </source>
</evidence>
<evidence type="ECO:0000313" key="4">
    <source>
        <dbReference type="Proteomes" id="UP000494163"/>
    </source>
</evidence>
<dbReference type="PANTHER" id="PTHR13030:SF8">
    <property type="entry name" value="ADP-RIBOSE PYROPHOSPHATASE, MITOCHONDRIAL"/>
    <property type="match status" value="1"/>
</dbReference>
<dbReference type="Pfam" id="PF00293">
    <property type="entry name" value="NUDIX"/>
    <property type="match status" value="1"/>
</dbReference>
<protein>
    <submittedName>
        <fullName evidence="3">CG4098</fullName>
    </submittedName>
</protein>
<keyword evidence="1" id="KW-0812">Transmembrane</keyword>
<reference evidence="3 4" key="1">
    <citation type="submission" date="2015-08" db="EMBL/GenBank/DDBJ databases">
        <title>Ancestral chromatin configuration constrains chromatin evolution on differentiating sex chromosomes in Drosophila.</title>
        <authorList>
            <person name="Zhou Q."/>
            <person name="Bachtrog D."/>
        </authorList>
    </citation>
    <scope>NUCLEOTIDE SEQUENCE [LARGE SCALE GENOMIC DNA]</scope>
    <source>
        <tissue evidence="3">Whole larvae</tissue>
    </source>
</reference>
<evidence type="ECO:0000259" key="2">
    <source>
        <dbReference type="PROSITE" id="PS51462"/>
    </source>
</evidence>
<dbReference type="AlphaFoldDB" id="A0A0M4F0K6"/>
<dbReference type="EMBL" id="CP012525">
    <property type="protein sequence ID" value="ALC44687.1"/>
    <property type="molecule type" value="Genomic_DNA"/>
</dbReference>
<gene>
    <name evidence="3" type="ORF">Dbus_chr3Lg1853</name>
</gene>
<dbReference type="CDD" id="cd03670">
    <property type="entry name" value="NUDIX_ADPRase_Nudt9"/>
    <property type="match status" value="1"/>
</dbReference>